<protein>
    <recommendedName>
        <fullName evidence="2">Internal virion protein</fullName>
    </recommendedName>
</protein>
<reference evidence="1" key="1">
    <citation type="journal article" date="2021" name="Proc. Natl. Acad. Sci. U.S.A.">
        <title>A Catalog of Tens of Thousands of Viruses from Human Metagenomes Reveals Hidden Associations with Chronic Diseases.</title>
        <authorList>
            <person name="Tisza M.J."/>
            <person name="Buck C.B."/>
        </authorList>
    </citation>
    <scope>NUCLEOTIDE SEQUENCE</scope>
    <source>
        <strain evidence="1">CtXBg1</strain>
    </source>
</reference>
<proteinExistence type="predicted"/>
<sequence length="206" mass="21172">MASVGCAPVGPDGLGVLNPIPESSSALGSGLNGIMLGASIGQAIGGMYSAFVGAKTSAYVQKKQAQIAQDNAEIMRMGAETAYRQGEQKVAQITRRAGQLKGAQRARYAANGVALGVGNVAEVATNTDLDKEMDVWTAKFNAMQAAWGYNRKSLEYGAQSGALRTMSGANNSLAPVAALGAGLSGATQVASNWYMYNGKFGLGLGR</sequence>
<name>A0A8S5SRJ2_9CAUD</name>
<dbReference type="EMBL" id="BK032653">
    <property type="protein sequence ID" value="DAF53435.1"/>
    <property type="molecule type" value="Genomic_DNA"/>
</dbReference>
<evidence type="ECO:0008006" key="2">
    <source>
        <dbReference type="Google" id="ProtNLM"/>
    </source>
</evidence>
<accession>A0A8S5SRJ2</accession>
<organism evidence="1">
    <name type="scientific">Podoviridae sp. ctXBg1</name>
    <dbReference type="NCBI Taxonomy" id="2827739"/>
    <lineage>
        <taxon>Viruses</taxon>
        <taxon>Duplodnaviria</taxon>
        <taxon>Heunggongvirae</taxon>
        <taxon>Uroviricota</taxon>
        <taxon>Caudoviricetes</taxon>
    </lineage>
</organism>
<evidence type="ECO:0000313" key="1">
    <source>
        <dbReference type="EMBL" id="DAF53435.1"/>
    </source>
</evidence>